<feature type="domain" description="EGF-like" evidence="8">
    <location>
        <begin position="59"/>
        <end position="97"/>
    </location>
</feature>
<dbReference type="SMART" id="SM00179">
    <property type="entry name" value="EGF_CA"/>
    <property type="match status" value="5"/>
</dbReference>
<protein>
    <recommendedName>
        <fullName evidence="8">EGF-like domain-containing protein</fullName>
    </recommendedName>
</protein>
<dbReference type="PROSITE" id="PS00010">
    <property type="entry name" value="ASX_HYDROXYL"/>
    <property type="match status" value="3"/>
</dbReference>
<dbReference type="PROSITE" id="PS01186">
    <property type="entry name" value="EGF_2"/>
    <property type="match status" value="2"/>
</dbReference>
<keyword evidence="10" id="KW-1185">Reference proteome</keyword>
<keyword evidence="4 5" id="KW-1015">Disulfide bond</keyword>
<dbReference type="Pfam" id="PF12947">
    <property type="entry name" value="EGF_3"/>
    <property type="match status" value="1"/>
</dbReference>
<evidence type="ECO:0000256" key="6">
    <source>
        <dbReference type="SAM" id="Coils"/>
    </source>
</evidence>
<feature type="disulfide bond" evidence="5">
    <location>
        <begin position="567"/>
        <end position="584"/>
    </location>
</feature>
<comment type="caution">
    <text evidence="9">The sequence shown here is derived from an EMBL/GenBank/DDBJ whole genome shotgun (WGS) entry which is preliminary data.</text>
</comment>
<dbReference type="CDD" id="cd00054">
    <property type="entry name" value="EGF_CA"/>
    <property type="match status" value="4"/>
</dbReference>
<sequence>MLSWLFGDGRNGHYGCHDIDECFEQVDICPEFSTCSNSHGTYSCQCYPGYQPDGSECIDMDECAAGFHDCDSNATCINLGGSYSCECNSGFFSFGLQSRAGVARGLGACTDIDECDLGVHGCHEYADCDNEIGSYRCTCRSGYHGDGHTCLDINECETSIPCAGEPNKICLNRQGTNQCVCQYGFTEEAGGSCQDIDPCRTGSHDCFDRMFEACVYSGPVNTDVRNVLSISNWSTMSVSLTPARRETTTAVPGTLMSVCLSDPETSSVNVQRRLRSGRCRHMHYRPCNEGSRICSQQNFNSCIVDGSNRFHCEDCRLGFRLENGRCIGDTDNNPCFNGVSTCSLRSYQTCVYDAADNTYHCEDCLAGYKEEGEQCLADPCQLGLSNCHLRNYERCLYQPGGRFTCENCQVGFAEVNGECISTGQAEFKRFRGKVRVTAINSSTELATFQNSLQDLSSRLFRDYEQHFCDVYTHSLITQNPAIGQDFIQCFMLAFQEGSIISYFVIDVVARSSLQSLDLETAMLQAARDDGQHLYLYNRLATRSLTIDGSSISFIDTSRYGCNRNLICLNGGSCIEDPQVYNYVCRCPPEFTGDRCHLSGSVTMHAAAVSWYSICNPRNVPGATAEGSYATDGSSKALSQQKTDQDIGVVRNMLARKLAEEEMEMQDELEDYSEENIRHDEKRLSHLTDVLRHADFLNERMSRHGQNLPVYNHAYSDDETEGSSQRQEFEVPLVADGSEFASIQKGRVPDSVEMATIPESMEMDAMSRTSSDPPPYSDMERDLKTSAW</sequence>
<evidence type="ECO:0000256" key="5">
    <source>
        <dbReference type="PROSITE-ProRule" id="PRU00076"/>
    </source>
</evidence>
<evidence type="ECO:0000259" key="8">
    <source>
        <dbReference type="PROSITE" id="PS50026"/>
    </source>
</evidence>
<feature type="domain" description="EGF-like" evidence="8">
    <location>
        <begin position="152"/>
        <end position="194"/>
    </location>
</feature>
<dbReference type="EMBL" id="MRZV01000383">
    <property type="protein sequence ID" value="PIK51214.1"/>
    <property type="molecule type" value="Genomic_DNA"/>
</dbReference>
<keyword evidence="1 5" id="KW-0245">EGF-like domain</keyword>
<dbReference type="Gene3D" id="2.10.25.10">
    <property type="entry name" value="Laminin"/>
    <property type="match status" value="5"/>
</dbReference>
<dbReference type="SUPFAM" id="SSF57184">
    <property type="entry name" value="Growth factor receptor domain"/>
    <property type="match status" value="2"/>
</dbReference>
<name>A0A2G8KT81_STIJA</name>
<feature type="domain" description="EGF-like" evidence="8">
    <location>
        <begin position="557"/>
        <end position="596"/>
    </location>
</feature>
<proteinExistence type="predicted"/>
<feature type="domain" description="EGF-like" evidence="8">
    <location>
        <begin position="18"/>
        <end position="56"/>
    </location>
</feature>
<reference evidence="9 10" key="1">
    <citation type="journal article" date="2017" name="PLoS Biol.">
        <title>The sea cucumber genome provides insights into morphological evolution and visceral regeneration.</title>
        <authorList>
            <person name="Zhang X."/>
            <person name="Sun L."/>
            <person name="Yuan J."/>
            <person name="Sun Y."/>
            <person name="Gao Y."/>
            <person name="Zhang L."/>
            <person name="Li S."/>
            <person name="Dai H."/>
            <person name="Hamel J.F."/>
            <person name="Liu C."/>
            <person name="Yu Y."/>
            <person name="Liu S."/>
            <person name="Lin W."/>
            <person name="Guo K."/>
            <person name="Jin S."/>
            <person name="Xu P."/>
            <person name="Storey K.B."/>
            <person name="Huan P."/>
            <person name="Zhang T."/>
            <person name="Zhou Y."/>
            <person name="Zhang J."/>
            <person name="Lin C."/>
            <person name="Li X."/>
            <person name="Xing L."/>
            <person name="Huo D."/>
            <person name="Sun M."/>
            <person name="Wang L."/>
            <person name="Mercier A."/>
            <person name="Li F."/>
            <person name="Yang H."/>
            <person name="Xiang J."/>
        </authorList>
    </citation>
    <scope>NUCLEOTIDE SEQUENCE [LARGE SCALE GENOMIC DNA]</scope>
    <source>
        <strain evidence="9">Shaxun</strain>
        <tissue evidence="9">Muscle</tissue>
    </source>
</reference>
<dbReference type="SMART" id="SM00181">
    <property type="entry name" value="EGF"/>
    <property type="match status" value="8"/>
</dbReference>
<dbReference type="Proteomes" id="UP000230750">
    <property type="component" value="Unassembled WGS sequence"/>
</dbReference>
<dbReference type="InterPro" id="IPR009030">
    <property type="entry name" value="Growth_fac_rcpt_cys_sf"/>
</dbReference>
<dbReference type="PROSITE" id="PS50026">
    <property type="entry name" value="EGF_3"/>
    <property type="match status" value="5"/>
</dbReference>
<dbReference type="PROSITE" id="PS00022">
    <property type="entry name" value="EGF_1"/>
    <property type="match status" value="1"/>
</dbReference>
<feature type="coiled-coil region" evidence="6">
    <location>
        <begin position="650"/>
        <end position="681"/>
    </location>
</feature>
<dbReference type="STRING" id="307972.A0A2G8KT81"/>
<dbReference type="InterPro" id="IPR000152">
    <property type="entry name" value="EGF-type_Asp/Asn_hydroxyl_site"/>
</dbReference>
<dbReference type="PANTHER" id="PTHR24039">
    <property type="entry name" value="FIBRILLIN-RELATED"/>
    <property type="match status" value="1"/>
</dbReference>
<feature type="region of interest" description="Disordered" evidence="7">
    <location>
        <begin position="756"/>
        <end position="787"/>
    </location>
</feature>
<dbReference type="PROSITE" id="PS01187">
    <property type="entry name" value="EGF_CA"/>
    <property type="match status" value="1"/>
</dbReference>
<evidence type="ECO:0000256" key="3">
    <source>
        <dbReference type="ARBA" id="ARBA00022737"/>
    </source>
</evidence>
<gene>
    <name evidence="9" type="ORF">BSL78_11874</name>
</gene>
<evidence type="ECO:0000313" key="9">
    <source>
        <dbReference type="EMBL" id="PIK51214.1"/>
    </source>
</evidence>
<feature type="disulfide bond" evidence="5">
    <location>
        <begin position="162"/>
        <end position="179"/>
    </location>
</feature>
<dbReference type="FunFam" id="2.10.25.10:FF:000038">
    <property type="entry name" value="Fibrillin 2"/>
    <property type="match status" value="3"/>
</dbReference>
<evidence type="ECO:0000313" key="10">
    <source>
        <dbReference type="Proteomes" id="UP000230750"/>
    </source>
</evidence>
<dbReference type="Pfam" id="PF00008">
    <property type="entry name" value="EGF"/>
    <property type="match status" value="1"/>
</dbReference>
<evidence type="ECO:0000256" key="1">
    <source>
        <dbReference type="ARBA" id="ARBA00022536"/>
    </source>
</evidence>
<keyword evidence="3" id="KW-0677">Repeat</keyword>
<dbReference type="InterPro" id="IPR001881">
    <property type="entry name" value="EGF-like_Ca-bd_dom"/>
</dbReference>
<accession>A0A2G8KT81</accession>
<dbReference type="SUPFAM" id="SSF57196">
    <property type="entry name" value="EGF/Laminin"/>
    <property type="match status" value="1"/>
</dbReference>
<feature type="domain" description="EGF-like" evidence="8">
    <location>
        <begin position="111"/>
        <end position="151"/>
    </location>
</feature>
<dbReference type="AlphaFoldDB" id="A0A2G8KT81"/>
<evidence type="ECO:0000256" key="7">
    <source>
        <dbReference type="SAM" id="MobiDB-lite"/>
    </source>
</evidence>
<dbReference type="GO" id="GO:0005509">
    <property type="term" value="F:calcium ion binding"/>
    <property type="evidence" value="ECO:0007669"/>
    <property type="project" value="InterPro"/>
</dbReference>
<dbReference type="OrthoDB" id="4062651at2759"/>
<organism evidence="9 10">
    <name type="scientific">Stichopus japonicus</name>
    <name type="common">Sea cucumber</name>
    <dbReference type="NCBI Taxonomy" id="307972"/>
    <lineage>
        <taxon>Eukaryota</taxon>
        <taxon>Metazoa</taxon>
        <taxon>Echinodermata</taxon>
        <taxon>Eleutherozoa</taxon>
        <taxon>Echinozoa</taxon>
        <taxon>Holothuroidea</taxon>
        <taxon>Aspidochirotacea</taxon>
        <taxon>Aspidochirotida</taxon>
        <taxon>Stichopodidae</taxon>
        <taxon>Apostichopus</taxon>
    </lineage>
</organism>
<feature type="compositionally biased region" description="Basic and acidic residues" evidence="7">
    <location>
        <begin position="777"/>
        <end position="787"/>
    </location>
</feature>
<dbReference type="InterPro" id="IPR024731">
    <property type="entry name" value="NELL2-like_EGF"/>
</dbReference>
<dbReference type="Pfam" id="PF07645">
    <property type="entry name" value="EGF_CA"/>
    <property type="match status" value="3"/>
</dbReference>
<comment type="caution">
    <text evidence="5">Lacks conserved residue(s) required for the propagation of feature annotation.</text>
</comment>
<keyword evidence="2" id="KW-0732">Signal</keyword>
<dbReference type="InterPro" id="IPR018097">
    <property type="entry name" value="EGF_Ca-bd_CS"/>
</dbReference>
<keyword evidence="6" id="KW-0175">Coiled coil</keyword>
<dbReference type="InterPro" id="IPR049883">
    <property type="entry name" value="NOTCH1_EGF-like"/>
</dbReference>
<evidence type="ECO:0000256" key="2">
    <source>
        <dbReference type="ARBA" id="ARBA00022729"/>
    </source>
</evidence>
<dbReference type="InterPro" id="IPR000742">
    <property type="entry name" value="EGF"/>
</dbReference>
<feature type="disulfide bond" evidence="5">
    <location>
        <begin position="586"/>
        <end position="595"/>
    </location>
</feature>
<evidence type="ECO:0000256" key="4">
    <source>
        <dbReference type="ARBA" id="ARBA00023157"/>
    </source>
</evidence>